<proteinExistence type="inferred from homology"/>
<evidence type="ECO:0000256" key="1">
    <source>
        <dbReference type="ARBA" id="ARBA00004141"/>
    </source>
</evidence>
<evidence type="ECO:0000313" key="8">
    <source>
        <dbReference type="RefSeq" id="XP_005113280.2"/>
    </source>
</evidence>
<dbReference type="InterPro" id="IPR018499">
    <property type="entry name" value="Tetraspanin/Peripherin"/>
</dbReference>
<dbReference type="SUPFAM" id="SSF48652">
    <property type="entry name" value="Tetraspanin"/>
    <property type="match status" value="1"/>
</dbReference>
<dbReference type="PRINTS" id="PR00259">
    <property type="entry name" value="TMFOUR"/>
</dbReference>
<evidence type="ECO:0000256" key="4">
    <source>
        <dbReference type="ARBA" id="ARBA00022989"/>
    </source>
</evidence>
<evidence type="ECO:0000256" key="5">
    <source>
        <dbReference type="ARBA" id="ARBA00023136"/>
    </source>
</evidence>
<dbReference type="InterPro" id="IPR008952">
    <property type="entry name" value="Tetraspanin_EC2_sf"/>
</dbReference>
<evidence type="ECO:0000256" key="3">
    <source>
        <dbReference type="ARBA" id="ARBA00022692"/>
    </source>
</evidence>
<feature type="transmembrane region" description="Helical" evidence="6">
    <location>
        <begin position="229"/>
        <end position="255"/>
    </location>
</feature>
<dbReference type="CDD" id="cd03127">
    <property type="entry name" value="tetraspanin_LEL"/>
    <property type="match status" value="1"/>
</dbReference>
<dbReference type="PIRSF" id="PIRSF002419">
    <property type="entry name" value="Tetraspanin"/>
    <property type="match status" value="1"/>
</dbReference>
<dbReference type="Proteomes" id="UP000694888">
    <property type="component" value="Unplaced"/>
</dbReference>
<protein>
    <recommendedName>
        <fullName evidence="6">Tetraspanin</fullName>
    </recommendedName>
</protein>
<dbReference type="Gene3D" id="1.10.1450.10">
    <property type="entry name" value="Tetraspanin"/>
    <property type="match status" value="1"/>
</dbReference>
<evidence type="ECO:0000313" key="7">
    <source>
        <dbReference type="Proteomes" id="UP000694888"/>
    </source>
</evidence>
<name>A0ABM0KB16_APLCA</name>
<dbReference type="RefSeq" id="XP_005113280.2">
    <property type="nucleotide sequence ID" value="XM_005113223.3"/>
</dbReference>
<organism evidence="7 8">
    <name type="scientific">Aplysia californica</name>
    <name type="common">California sea hare</name>
    <dbReference type="NCBI Taxonomy" id="6500"/>
    <lineage>
        <taxon>Eukaryota</taxon>
        <taxon>Metazoa</taxon>
        <taxon>Spiralia</taxon>
        <taxon>Lophotrochozoa</taxon>
        <taxon>Mollusca</taxon>
        <taxon>Gastropoda</taxon>
        <taxon>Heterobranchia</taxon>
        <taxon>Euthyneura</taxon>
        <taxon>Tectipleura</taxon>
        <taxon>Aplysiida</taxon>
        <taxon>Aplysioidea</taxon>
        <taxon>Aplysiidae</taxon>
        <taxon>Aplysia</taxon>
    </lineage>
</organism>
<comment type="subcellular location">
    <subcellularLocation>
        <location evidence="1 6">Membrane</location>
        <topology evidence="1 6">Multi-pass membrane protein</topology>
    </subcellularLocation>
</comment>
<evidence type="ECO:0000256" key="2">
    <source>
        <dbReference type="ARBA" id="ARBA00006840"/>
    </source>
</evidence>
<gene>
    <name evidence="8" type="primary">LOC101860948</name>
</gene>
<keyword evidence="5 6" id="KW-0472">Membrane</keyword>
<dbReference type="PANTHER" id="PTHR19282:SF534">
    <property type="entry name" value="TETRASPANIN FAMILY-RELATED"/>
    <property type="match status" value="1"/>
</dbReference>
<dbReference type="Pfam" id="PF00335">
    <property type="entry name" value="Tetraspanin"/>
    <property type="match status" value="1"/>
</dbReference>
<keyword evidence="3 6" id="KW-0812">Transmembrane</keyword>
<keyword evidence="4 6" id="KW-1133">Transmembrane helix</keyword>
<feature type="transmembrane region" description="Helical" evidence="6">
    <location>
        <begin position="85"/>
        <end position="110"/>
    </location>
</feature>
<feature type="transmembrane region" description="Helical" evidence="6">
    <location>
        <begin position="54"/>
        <end position="78"/>
    </location>
</feature>
<dbReference type="GeneID" id="101860948"/>
<dbReference type="InterPro" id="IPR000301">
    <property type="entry name" value="Tetraspanin_animals"/>
</dbReference>
<dbReference type="PANTHER" id="PTHR19282">
    <property type="entry name" value="TETRASPANIN"/>
    <property type="match status" value="1"/>
</dbReference>
<comment type="similarity">
    <text evidence="2 6">Belongs to the tetraspanin (TM4SF) family.</text>
</comment>
<keyword evidence="7" id="KW-1185">Reference proteome</keyword>
<feature type="transmembrane region" description="Helical" evidence="6">
    <location>
        <begin position="12"/>
        <end position="34"/>
    </location>
</feature>
<sequence length="293" mass="33570">MRTDQKLFCLKVVLTIFLILLWLVGAAIFGVLLWLRLDFWTNEYLEIDSSLERYLVLIYIALASGAVIVVFSILGLVGGCLRKKWLIVIYLAAICIAIVLTVSAVVYGIIYREELEETVVRDNLVKNIIQAKYVDDRTSRVRRAIDIMQSELECCGGNSPNDYLESTWALEGERKTQGLVPASCCTDYLRYNDPDQLCRIYLPDTSQTRSPDIWQRGCQDELKDFLDSYVVVVIAIGAVFFVLMLVCLIICSVYIHLLNSLYVPQPDDIVYDMAHNQEKSPYPSRGDYREYYH</sequence>
<accession>A0ABM0KB16</accession>
<reference evidence="8" key="1">
    <citation type="submission" date="2025-08" db="UniProtKB">
        <authorList>
            <consortium name="RefSeq"/>
        </authorList>
    </citation>
    <scope>IDENTIFICATION</scope>
</reference>
<evidence type="ECO:0000256" key="6">
    <source>
        <dbReference type="RuleBase" id="RU361218"/>
    </source>
</evidence>